<evidence type="ECO:0008006" key="5">
    <source>
        <dbReference type="Google" id="ProtNLM"/>
    </source>
</evidence>
<keyword evidence="2" id="KW-0472">Membrane</keyword>
<proteinExistence type="predicted"/>
<evidence type="ECO:0000313" key="3">
    <source>
        <dbReference type="EMBL" id="KAK7752662.1"/>
    </source>
</evidence>
<reference evidence="3 4" key="1">
    <citation type="submission" date="2024-02" db="EMBL/GenBank/DDBJ databases">
        <title>De novo assembly and annotation of 12 fungi associated with fruit tree decline syndrome in Ontario, Canada.</title>
        <authorList>
            <person name="Sulman M."/>
            <person name="Ellouze W."/>
            <person name="Ilyukhin E."/>
        </authorList>
    </citation>
    <scope>NUCLEOTIDE SEQUENCE [LARGE SCALE GENOMIC DNA]</scope>
    <source>
        <strain evidence="3 4">M11/M66-122</strain>
    </source>
</reference>
<evidence type="ECO:0000256" key="2">
    <source>
        <dbReference type="SAM" id="Phobius"/>
    </source>
</evidence>
<keyword evidence="2" id="KW-1133">Transmembrane helix</keyword>
<name>A0AAN9USS3_9PEZI</name>
<dbReference type="SUPFAM" id="SSF75005">
    <property type="entry name" value="Arabinanase/levansucrase/invertase"/>
    <property type="match status" value="1"/>
</dbReference>
<organism evidence="3 4">
    <name type="scientific">Diatrype stigma</name>
    <dbReference type="NCBI Taxonomy" id="117547"/>
    <lineage>
        <taxon>Eukaryota</taxon>
        <taxon>Fungi</taxon>
        <taxon>Dikarya</taxon>
        <taxon>Ascomycota</taxon>
        <taxon>Pezizomycotina</taxon>
        <taxon>Sordariomycetes</taxon>
        <taxon>Xylariomycetidae</taxon>
        <taxon>Xylariales</taxon>
        <taxon>Diatrypaceae</taxon>
        <taxon>Diatrype</taxon>
    </lineage>
</organism>
<dbReference type="InterPro" id="IPR023296">
    <property type="entry name" value="Glyco_hydro_beta-prop_sf"/>
</dbReference>
<comment type="caution">
    <text evidence="3">The sequence shown here is derived from an EMBL/GenBank/DDBJ whole genome shotgun (WGS) entry which is preliminary data.</text>
</comment>
<dbReference type="EMBL" id="JAKJXP020000036">
    <property type="protein sequence ID" value="KAK7752662.1"/>
    <property type="molecule type" value="Genomic_DNA"/>
</dbReference>
<dbReference type="PANTHER" id="PTHR43301:SF3">
    <property type="entry name" value="ARABINAN ENDO-1,5-ALPHA-L-ARABINOSIDASE A-RELATED"/>
    <property type="match status" value="1"/>
</dbReference>
<dbReference type="Gene3D" id="2.115.10.20">
    <property type="entry name" value="Glycosyl hydrolase domain, family 43"/>
    <property type="match status" value="1"/>
</dbReference>
<sequence length="469" mass="49953">MHLSPSSSEGKPASPTSSEHQQPNPDHKARRSRRRCLLWILLAGVLPAILILIFCLAFLLPRRQSQSQSSGDSDSGEFYTLPASAYPSPIDITGTVPHNKKAQTLDPSLVRRAGDGRYFLFTTGGANGSLWTADAVSGPWNKTAGPGSGAGPLLAEDVGAPQVYGPLGGNGTYYLYHNSHSYNYTASDGVTNAEASKNSHDASLVVHTSQTLEPGSWKRQGRLGIPWAEKYNVLDAALLTVSPNNTANATNIFAFGSYQSGIYAVPLADPPTRLLDSDGDGNSKADYEAATAQMVHLEANASATHPQGQTEATFLYARGAWTYLFFSSGRCCPGKGGSWPAQSAGDVYRVMVCRRSSPSSEVAADENKDSNTVLSSWAENGGDGDFVDKEGKSCRAADGGTEILASHGGIWAPGGQGVLDDDSDEAGDEGVLLYYHYVPFDEQAGKPEKGFRFGFNRLRFGDDGWPVVV</sequence>
<keyword evidence="2" id="KW-0812">Transmembrane</keyword>
<accession>A0AAN9USS3</accession>
<dbReference type="AlphaFoldDB" id="A0AAN9USS3"/>
<feature type="region of interest" description="Disordered" evidence="1">
    <location>
        <begin position="1"/>
        <end position="29"/>
    </location>
</feature>
<keyword evidence="4" id="KW-1185">Reference proteome</keyword>
<dbReference type="PANTHER" id="PTHR43301">
    <property type="entry name" value="ARABINAN ENDO-1,5-ALPHA-L-ARABINOSIDASE"/>
    <property type="match status" value="1"/>
</dbReference>
<protein>
    <recommendedName>
        <fullName evidence="5">Arabinanase/levansucrase/invertase</fullName>
    </recommendedName>
</protein>
<dbReference type="Proteomes" id="UP001320420">
    <property type="component" value="Unassembled WGS sequence"/>
</dbReference>
<evidence type="ECO:0000313" key="4">
    <source>
        <dbReference type="Proteomes" id="UP001320420"/>
    </source>
</evidence>
<feature type="transmembrane region" description="Helical" evidence="2">
    <location>
        <begin position="37"/>
        <end position="60"/>
    </location>
</feature>
<dbReference type="InterPro" id="IPR050727">
    <property type="entry name" value="GH43_arabinanases"/>
</dbReference>
<gene>
    <name evidence="3" type="ORF">SLS62_005431</name>
</gene>
<feature type="compositionally biased region" description="Polar residues" evidence="1">
    <location>
        <begin position="1"/>
        <end position="24"/>
    </location>
</feature>
<evidence type="ECO:0000256" key="1">
    <source>
        <dbReference type="SAM" id="MobiDB-lite"/>
    </source>
</evidence>